<feature type="non-terminal residue" evidence="1">
    <location>
        <position position="1"/>
    </location>
</feature>
<proteinExistence type="predicted"/>
<organism evidence="1">
    <name type="scientific">marine sediment metagenome</name>
    <dbReference type="NCBI Taxonomy" id="412755"/>
    <lineage>
        <taxon>unclassified sequences</taxon>
        <taxon>metagenomes</taxon>
        <taxon>ecological metagenomes</taxon>
    </lineage>
</organism>
<gene>
    <name evidence="1" type="ORF">LCGC14_2660850</name>
</gene>
<comment type="caution">
    <text evidence="1">The sequence shown here is derived from an EMBL/GenBank/DDBJ whole genome shotgun (WGS) entry which is preliminary data.</text>
</comment>
<accession>A0A0F8ZS34</accession>
<dbReference type="AlphaFoldDB" id="A0A0F8ZS34"/>
<evidence type="ECO:0008006" key="2">
    <source>
        <dbReference type="Google" id="ProtNLM"/>
    </source>
</evidence>
<sequence length="282" mass="33541">HQQSAGYYLHKALKENIDIMVKSIGKDMQFVGIISGKGTVRSGKTTLSQQCGTYFTEEVNKKYKVKNKFTVDNIVFKGEDLIEKAMVISRYSVIVLDEGDDLTMHYWRDLSQRLRRFFRKCGQLNLFILLIIPDFFELPRHYAVTRTNFLINVYFYGEFQRGYFEFYSGKRKRDLYFKGRKYADYGVVHPDFDGRFLDLYTVDKEEYLKRKREDLEKENVEEDRKQPSVRIMEVRIKVCIKLSKLYKFKPEEIAKVLEVEPMTVYRYLKAVKEGVFPKEFGI</sequence>
<reference evidence="1" key="1">
    <citation type="journal article" date="2015" name="Nature">
        <title>Complex archaea that bridge the gap between prokaryotes and eukaryotes.</title>
        <authorList>
            <person name="Spang A."/>
            <person name="Saw J.H."/>
            <person name="Jorgensen S.L."/>
            <person name="Zaremba-Niedzwiedzka K."/>
            <person name="Martijn J."/>
            <person name="Lind A.E."/>
            <person name="van Eijk R."/>
            <person name="Schleper C."/>
            <person name="Guy L."/>
            <person name="Ettema T.J."/>
        </authorList>
    </citation>
    <scope>NUCLEOTIDE SEQUENCE</scope>
</reference>
<dbReference type="EMBL" id="LAZR01046395">
    <property type="protein sequence ID" value="KKK96628.1"/>
    <property type="molecule type" value="Genomic_DNA"/>
</dbReference>
<evidence type="ECO:0000313" key="1">
    <source>
        <dbReference type="EMBL" id="KKK96628.1"/>
    </source>
</evidence>
<protein>
    <recommendedName>
        <fullName evidence="2">Zona occludens toxin N-terminal domain-containing protein</fullName>
    </recommendedName>
</protein>
<name>A0A0F8ZS34_9ZZZZ</name>